<proteinExistence type="predicted"/>
<dbReference type="AlphaFoldDB" id="A0A542EQ81"/>
<feature type="region of interest" description="Disordered" evidence="1">
    <location>
        <begin position="170"/>
        <end position="211"/>
    </location>
</feature>
<accession>A0A542EQ81</accession>
<sequence>MSTRLRALGAVAAIVLLTGGCAAGTHPGAAAVVGKTEISVSDVDSTSRAVTTALGQNFNSTAALNTLVSNALVAEVGQQKSITVSPAETSAAALNAVGDDQAMFSKFQSDPKTRDFLNAVGTASMITVKLVGGTVKDLQDQSKLQQGVLAVRDAAKNIDVEIAPRFGKWSDGTLDSTISGSLSKESEQTAAKRKAAQDAAQQAQGQGQGQG</sequence>
<dbReference type="PROSITE" id="PS51257">
    <property type="entry name" value="PROKAR_LIPOPROTEIN"/>
    <property type="match status" value="1"/>
</dbReference>
<dbReference type="EMBL" id="VFMM01000001">
    <property type="protein sequence ID" value="TQJ17512.1"/>
    <property type="molecule type" value="Genomic_DNA"/>
</dbReference>
<keyword evidence="2" id="KW-0732">Signal</keyword>
<evidence type="ECO:0008006" key="5">
    <source>
        <dbReference type="Google" id="ProtNLM"/>
    </source>
</evidence>
<feature type="signal peptide" evidence="2">
    <location>
        <begin position="1"/>
        <end position="22"/>
    </location>
</feature>
<dbReference type="RefSeq" id="WP_141853995.1">
    <property type="nucleotide sequence ID" value="NZ_BAAAKA010000019.1"/>
</dbReference>
<comment type="caution">
    <text evidence="3">The sequence shown here is derived from an EMBL/GenBank/DDBJ whole genome shotgun (WGS) entry which is preliminary data.</text>
</comment>
<dbReference type="SUPFAM" id="SSF109998">
    <property type="entry name" value="Triger factor/SurA peptide-binding domain-like"/>
    <property type="match status" value="1"/>
</dbReference>
<evidence type="ECO:0000256" key="2">
    <source>
        <dbReference type="SAM" id="SignalP"/>
    </source>
</evidence>
<gene>
    <name evidence="3" type="ORF">FB475_1632</name>
</gene>
<organism evidence="3 4">
    <name type="scientific">Kribbella jejuensis</name>
    <dbReference type="NCBI Taxonomy" id="236068"/>
    <lineage>
        <taxon>Bacteria</taxon>
        <taxon>Bacillati</taxon>
        <taxon>Actinomycetota</taxon>
        <taxon>Actinomycetes</taxon>
        <taxon>Propionibacteriales</taxon>
        <taxon>Kribbellaceae</taxon>
        <taxon>Kribbella</taxon>
    </lineage>
</organism>
<dbReference type="OrthoDB" id="3212108at2"/>
<feature type="chain" id="PRO_5039236330" description="SurA-like protein" evidence="2">
    <location>
        <begin position="23"/>
        <end position="211"/>
    </location>
</feature>
<feature type="compositionally biased region" description="Polar residues" evidence="1">
    <location>
        <begin position="173"/>
        <end position="183"/>
    </location>
</feature>
<protein>
    <recommendedName>
        <fullName evidence="5">SurA-like protein</fullName>
    </recommendedName>
</protein>
<evidence type="ECO:0000313" key="3">
    <source>
        <dbReference type="EMBL" id="TQJ17512.1"/>
    </source>
</evidence>
<dbReference type="InterPro" id="IPR027304">
    <property type="entry name" value="Trigger_fact/SurA_dom_sf"/>
</dbReference>
<keyword evidence="4" id="KW-1185">Reference proteome</keyword>
<dbReference type="Proteomes" id="UP000316298">
    <property type="component" value="Unassembled WGS sequence"/>
</dbReference>
<evidence type="ECO:0000256" key="1">
    <source>
        <dbReference type="SAM" id="MobiDB-lite"/>
    </source>
</evidence>
<name>A0A542EQ81_9ACTN</name>
<reference evidence="3 4" key="1">
    <citation type="submission" date="2019-06" db="EMBL/GenBank/DDBJ databases">
        <title>Sequencing the genomes of 1000 actinobacteria strains.</title>
        <authorList>
            <person name="Klenk H.-P."/>
        </authorList>
    </citation>
    <scope>NUCLEOTIDE SEQUENCE [LARGE SCALE GENOMIC DNA]</scope>
    <source>
        <strain evidence="3 4">DSM 17305</strain>
    </source>
</reference>
<evidence type="ECO:0000313" key="4">
    <source>
        <dbReference type="Proteomes" id="UP000316298"/>
    </source>
</evidence>